<dbReference type="InParanoid" id="A0A317XJU7"/>
<evidence type="ECO:0000256" key="3">
    <source>
        <dbReference type="ARBA" id="ARBA00012078"/>
    </source>
</evidence>
<comment type="catalytic activity">
    <reaction evidence="11">
        <text>L-homoserine + ATP = O-phospho-L-homoserine + ADP + H(+)</text>
        <dbReference type="Rhea" id="RHEA:13985"/>
        <dbReference type="ChEBI" id="CHEBI:15378"/>
        <dbReference type="ChEBI" id="CHEBI:30616"/>
        <dbReference type="ChEBI" id="CHEBI:57476"/>
        <dbReference type="ChEBI" id="CHEBI:57590"/>
        <dbReference type="ChEBI" id="CHEBI:456216"/>
        <dbReference type="EC" id="2.7.1.39"/>
    </reaction>
    <physiologicalReaction direction="left-to-right" evidence="11">
        <dbReference type="Rhea" id="RHEA:13986"/>
    </physiologicalReaction>
</comment>
<name>A0A317XJU7_9BASI</name>
<dbReference type="EMBL" id="KZ819200">
    <property type="protein sequence ID" value="PWY98079.1"/>
    <property type="molecule type" value="Genomic_DNA"/>
</dbReference>
<accession>A0A317XJU7</accession>
<evidence type="ECO:0000256" key="10">
    <source>
        <dbReference type="ARBA" id="ARBA00022840"/>
    </source>
</evidence>
<comment type="similarity">
    <text evidence="2">Belongs to the GHMP kinase family. Homoserine kinase subfamily.</text>
</comment>
<keyword evidence="5" id="KW-0028">Amino-acid biosynthesis</keyword>
<dbReference type="InterPro" id="IPR006203">
    <property type="entry name" value="GHMP_knse_ATP-bd_CS"/>
</dbReference>
<dbReference type="HAMAP" id="MF_00384">
    <property type="entry name" value="Homoser_kinase"/>
    <property type="match status" value="1"/>
</dbReference>
<dbReference type="InterPro" id="IPR020568">
    <property type="entry name" value="Ribosomal_Su5_D2-typ_SF"/>
</dbReference>
<evidence type="ECO:0000256" key="1">
    <source>
        <dbReference type="ARBA" id="ARBA00005015"/>
    </source>
</evidence>
<dbReference type="PANTHER" id="PTHR20861:SF1">
    <property type="entry name" value="HOMOSERINE KINASE"/>
    <property type="match status" value="1"/>
</dbReference>
<dbReference type="STRING" id="1882483.A0A317XJU7"/>
<dbReference type="PROSITE" id="PS00627">
    <property type="entry name" value="GHMP_KINASES_ATP"/>
    <property type="match status" value="1"/>
</dbReference>
<dbReference type="AlphaFoldDB" id="A0A317XJU7"/>
<keyword evidence="14" id="KW-1185">Reference proteome</keyword>
<evidence type="ECO:0000256" key="7">
    <source>
        <dbReference type="ARBA" id="ARBA00022697"/>
    </source>
</evidence>
<dbReference type="Gene3D" id="3.30.70.890">
    <property type="entry name" value="GHMP kinase, C-terminal domain"/>
    <property type="match status" value="1"/>
</dbReference>
<dbReference type="PRINTS" id="PR00958">
    <property type="entry name" value="HOMSERKINASE"/>
</dbReference>
<proteinExistence type="inferred from homology"/>
<dbReference type="SUPFAM" id="SSF54211">
    <property type="entry name" value="Ribosomal protein S5 domain 2-like"/>
    <property type="match status" value="1"/>
</dbReference>
<keyword evidence="6" id="KW-0808">Transferase</keyword>
<dbReference type="OrthoDB" id="195231at2759"/>
<dbReference type="InterPro" id="IPR006204">
    <property type="entry name" value="GHMP_kinase_N_dom"/>
</dbReference>
<evidence type="ECO:0000313" key="14">
    <source>
        <dbReference type="Proteomes" id="UP000246740"/>
    </source>
</evidence>
<dbReference type="UniPathway" id="UPA00050">
    <property type="reaction ID" value="UER00064"/>
</dbReference>
<keyword evidence="10" id="KW-0067">ATP-binding</keyword>
<evidence type="ECO:0000256" key="8">
    <source>
        <dbReference type="ARBA" id="ARBA00022741"/>
    </source>
</evidence>
<dbReference type="InterPro" id="IPR036554">
    <property type="entry name" value="GHMP_kinase_C_sf"/>
</dbReference>
<dbReference type="Pfam" id="PF00288">
    <property type="entry name" value="GHMP_kinases_N"/>
    <property type="match status" value="1"/>
</dbReference>
<dbReference type="GO" id="GO:0004413">
    <property type="term" value="F:homoserine kinase activity"/>
    <property type="evidence" value="ECO:0007669"/>
    <property type="project" value="UniProtKB-EC"/>
</dbReference>
<feature type="domain" description="GHMP kinase N-terminal" evidence="12">
    <location>
        <begin position="72"/>
        <end position="156"/>
    </location>
</feature>
<sequence>MATSTGARKFTIKVPCTSSNIGPGFDVVGLSLSLYLTLEVTVDASSSSASAIPVLAYTGLGAEEAPLDPFKNLTTRTALYVLRSNGVSTFPAGVSIQVHNEVPFGRGLGSSGAAVVAGLLLGNALGNLGLDKDRLLDHALMIERHPDNVTAALMGGFVGSYLLELSPEEEERRDVPLSEVIPEYPPNASEDWGRHPPSPPHGIGHYIRFGWAKEIKVIAIIPDFQVSTAKARSVLPNSYTKQDLIFNLQRLAVLTTALTRSPPDQHLIYQAMQDKVHQPYRKTLIPGLPEVLASVTPQSHPGLLGICLSGAGPTILALATTNEQHIADTIITTFKHYGIQKCDAKFLQVTTEGAVCTEH</sequence>
<keyword evidence="9 13" id="KW-0418">Kinase</keyword>
<organism evidence="13 14">
    <name type="scientific">Testicularia cyperi</name>
    <dbReference type="NCBI Taxonomy" id="1882483"/>
    <lineage>
        <taxon>Eukaryota</taxon>
        <taxon>Fungi</taxon>
        <taxon>Dikarya</taxon>
        <taxon>Basidiomycota</taxon>
        <taxon>Ustilaginomycotina</taxon>
        <taxon>Ustilaginomycetes</taxon>
        <taxon>Ustilaginales</taxon>
        <taxon>Anthracoideaceae</taxon>
        <taxon>Testicularia</taxon>
    </lineage>
</organism>
<reference evidence="13 14" key="1">
    <citation type="journal article" date="2018" name="Mol. Biol. Evol.">
        <title>Broad Genomic Sampling Reveals a Smut Pathogenic Ancestry of the Fungal Clade Ustilaginomycotina.</title>
        <authorList>
            <person name="Kijpornyongpan T."/>
            <person name="Mondo S.J."/>
            <person name="Barry K."/>
            <person name="Sandor L."/>
            <person name="Lee J."/>
            <person name="Lipzen A."/>
            <person name="Pangilinan J."/>
            <person name="LaButti K."/>
            <person name="Hainaut M."/>
            <person name="Henrissat B."/>
            <person name="Grigoriev I.V."/>
            <person name="Spatafora J.W."/>
            <person name="Aime M.C."/>
        </authorList>
    </citation>
    <scope>NUCLEOTIDE SEQUENCE [LARGE SCALE GENOMIC DNA]</scope>
    <source>
        <strain evidence="13 14">MCA 3645</strain>
    </source>
</reference>
<evidence type="ECO:0000259" key="12">
    <source>
        <dbReference type="Pfam" id="PF00288"/>
    </source>
</evidence>
<gene>
    <name evidence="13" type="ORF">BCV70DRAFT_40546</name>
</gene>
<evidence type="ECO:0000256" key="2">
    <source>
        <dbReference type="ARBA" id="ARBA00007370"/>
    </source>
</evidence>
<evidence type="ECO:0000256" key="9">
    <source>
        <dbReference type="ARBA" id="ARBA00022777"/>
    </source>
</evidence>
<dbReference type="FunCoup" id="A0A317XJU7">
    <property type="interactions" value="110"/>
</dbReference>
<dbReference type="PANTHER" id="PTHR20861">
    <property type="entry name" value="HOMOSERINE/4-DIPHOSPHOCYTIDYL-2-C-METHYL-D-ERYTHRITOL KINASE"/>
    <property type="match status" value="1"/>
</dbReference>
<dbReference type="EC" id="2.7.1.39" evidence="3"/>
<evidence type="ECO:0000256" key="5">
    <source>
        <dbReference type="ARBA" id="ARBA00022605"/>
    </source>
</evidence>
<protein>
    <recommendedName>
        <fullName evidence="4">Homoserine kinase</fullName>
        <ecNumber evidence="3">2.7.1.39</ecNumber>
    </recommendedName>
</protein>
<keyword evidence="8" id="KW-0547">Nucleotide-binding</keyword>
<evidence type="ECO:0000256" key="6">
    <source>
        <dbReference type="ARBA" id="ARBA00022679"/>
    </source>
</evidence>
<dbReference type="Proteomes" id="UP000246740">
    <property type="component" value="Unassembled WGS sequence"/>
</dbReference>
<evidence type="ECO:0000256" key="11">
    <source>
        <dbReference type="ARBA" id="ARBA00049913"/>
    </source>
</evidence>
<keyword evidence="7" id="KW-0791">Threonine biosynthesis</keyword>
<dbReference type="InterPro" id="IPR014721">
    <property type="entry name" value="Ribsml_uS5_D2-typ_fold_subgr"/>
</dbReference>
<dbReference type="PIRSF" id="PIRSF000676">
    <property type="entry name" value="Homoser_kin"/>
    <property type="match status" value="1"/>
</dbReference>
<dbReference type="NCBIfam" id="TIGR00191">
    <property type="entry name" value="thrB"/>
    <property type="match status" value="1"/>
</dbReference>
<dbReference type="GO" id="GO:0009088">
    <property type="term" value="P:threonine biosynthetic process"/>
    <property type="evidence" value="ECO:0007669"/>
    <property type="project" value="UniProtKB-UniPathway"/>
</dbReference>
<dbReference type="InterPro" id="IPR000870">
    <property type="entry name" value="Homoserine_kinase"/>
</dbReference>
<comment type="pathway">
    <text evidence="1">Amino-acid biosynthesis; L-threonine biosynthesis; L-threonine from L-aspartate: step 4/5.</text>
</comment>
<dbReference type="Gene3D" id="3.30.230.10">
    <property type="match status" value="1"/>
</dbReference>
<evidence type="ECO:0000313" key="13">
    <source>
        <dbReference type="EMBL" id="PWY98079.1"/>
    </source>
</evidence>
<dbReference type="SUPFAM" id="SSF55060">
    <property type="entry name" value="GHMP Kinase, C-terminal domain"/>
    <property type="match status" value="1"/>
</dbReference>
<dbReference type="GO" id="GO:0005524">
    <property type="term" value="F:ATP binding"/>
    <property type="evidence" value="ECO:0007669"/>
    <property type="project" value="UniProtKB-KW"/>
</dbReference>
<evidence type="ECO:0000256" key="4">
    <source>
        <dbReference type="ARBA" id="ARBA00017858"/>
    </source>
</evidence>